<evidence type="ECO:0000256" key="7">
    <source>
        <dbReference type="SAM" id="Coils"/>
    </source>
</evidence>
<dbReference type="Proteomes" id="UP001153636">
    <property type="component" value="Chromosome 11"/>
</dbReference>
<keyword evidence="6" id="KW-0966">Cell projection</keyword>
<evidence type="ECO:0000256" key="4">
    <source>
        <dbReference type="ARBA" id="ARBA00023054"/>
    </source>
</evidence>
<protein>
    <recommendedName>
        <fullName evidence="3">Cilia- and flagella-associated protein 157</fullName>
    </recommendedName>
</protein>
<evidence type="ECO:0000313" key="9">
    <source>
        <dbReference type="EMBL" id="CAH1101030.1"/>
    </source>
</evidence>
<dbReference type="AlphaFoldDB" id="A0A9P0G8P6"/>
<feature type="compositionally biased region" description="Acidic residues" evidence="8">
    <location>
        <begin position="535"/>
        <end position="554"/>
    </location>
</feature>
<evidence type="ECO:0000256" key="2">
    <source>
        <dbReference type="ARBA" id="ARBA00010841"/>
    </source>
</evidence>
<dbReference type="GO" id="GO:0008017">
    <property type="term" value="F:microtubule binding"/>
    <property type="evidence" value="ECO:0007669"/>
    <property type="project" value="TreeGrafter"/>
</dbReference>
<name>A0A9P0G8P6_9CUCU</name>
<feature type="region of interest" description="Disordered" evidence="8">
    <location>
        <begin position="502"/>
        <end position="554"/>
    </location>
</feature>
<evidence type="ECO:0000256" key="6">
    <source>
        <dbReference type="ARBA" id="ARBA00023273"/>
    </source>
</evidence>
<evidence type="ECO:0000256" key="8">
    <source>
        <dbReference type="SAM" id="MobiDB-lite"/>
    </source>
</evidence>
<comment type="subcellular location">
    <subcellularLocation>
        <location evidence="1">Cell projection</location>
        <location evidence="1">Cilium</location>
    </subcellularLocation>
</comment>
<dbReference type="InterPro" id="IPR038844">
    <property type="entry name" value="CFAP157"/>
</dbReference>
<accession>A0A9P0G8P6</accession>
<feature type="coiled-coil region" evidence="7">
    <location>
        <begin position="291"/>
        <end position="363"/>
    </location>
</feature>
<evidence type="ECO:0000256" key="5">
    <source>
        <dbReference type="ARBA" id="ARBA00023069"/>
    </source>
</evidence>
<dbReference type="EMBL" id="OV651823">
    <property type="protein sequence ID" value="CAH1101030.1"/>
    <property type="molecule type" value="Genomic_DNA"/>
</dbReference>
<reference evidence="9" key="1">
    <citation type="submission" date="2022-01" db="EMBL/GenBank/DDBJ databases">
        <authorList>
            <person name="King R."/>
        </authorList>
    </citation>
    <scope>NUCLEOTIDE SEQUENCE</scope>
</reference>
<organism evidence="9 10">
    <name type="scientific">Psylliodes chrysocephalus</name>
    <dbReference type="NCBI Taxonomy" id="3402493"/>
    <lineage>
        <taxon>Eukaryota</taxon>
        <taxon>Metazoa</taxon>
        <taxon>Ecdysozoa</taxon>
        <taxon>Arthropoda</taxon>
        <taxon>Hexapoda</taxon>
        <taxon>Insecta</taxon>
        <taxon>Pterygota</taxon>
        <taxon>Neoptera</taxon>
        <taxon>Endopterygota</taxon>
        <taxon>Coleoptera</taxon>
        <taxon>Polyphaga</taxon>
        <taxon>Cucujiformia</taxon>
        <taxon>Chrysomeloidea</taxon>
        <taxon>Chrysomelidae</taxon>
        <taxon>Galerucinae</taxon>
        <taxon>Alticini</taxon>
        <taxon>Psylliodes</taxon>
    </lineage>
</organism>
<evidence type="ECO:0000256" key="3">
    <source>
        <dbReference type="ARBA" id="ARBA00014087"/>
    </source>
</evidence>
<keyword evidence="4 7" id="KW-0175">Coiled coil</keyword>
<sequence length="554" mass="64974">MGKGKKGGKKAKKEIDPNAITEVDKAFYEIQITDLNKKLARMRSLNQELEVKTEELTEEKNKLDEDRNDIIIYLKRMLQEKTDEIKELEERITAMKEARDKDTIKYEAKINELKFEYKQMREQLLSENKLCEGKLNSLEEFRSQRDELMRKYEIQEVAIEEQEKRHKREMCEIERKFILSKDQLKKDMSSKLLQLSTEFHDATELRIAATTHRVIRENIAVNNELDVLLNNQQRLYGENTNLKTRDGMLRNHNELLLKENKIALAKVRVQIKLIERLTDDHQYMVNQLNKYKFFENEVIASRNKIQELNDKIKHSEFTKRILEQNLHHVRCDRTLIKTEFLYLEQENNRLLELMLEAVSAIKESLTVRTQSEMALKIGKRENLLNYLLLLLNKAKEKKMKVPSLDSVSLFEATYAKGDLGFVPKPVELRSSPPVRRHMDTQTGLSFEEYVATGEIAKEQMLYTEDDESSEYLVSELEGEGELAEEEPRKSLLFFDEQEVVDEESEEGVLVVEEEEELPTKQTKGEFEEGRASETQEGEEVEEEYTEGEESEASP</sequence>
<evidence type="ECO:0000256" key="1">
    <source>
        <dbReference type="ARBA" id="ARBA00004138"/>
    </source>
</evidence>
<feature type="compositionally biased region" description="Basic and acidic residues" evidence="8">
    <location>
        <begin position="522"/>
        <end position="533"/>
    </location>
</feature>
<dbReference type="PANTHER" id="PTHR31954">
    <property type="entry name" value="CILIA- AND FLAGELLA-ASSOCIATED PROTEIN 157"/>
    <property type="match status" value="1"/>
</dbReference>
<comment type="similarity">
    <text evidence="2">Belongs to the CFAP157 family.</text>
</comment>
<dbReference type="GO" id="GO:0036064">
    <property type="term" value="C:ciliary basal body"/>
    <property type="evidence" value="ECO:0007669"/>
    <property type="project" value="TreeGrafter"/>
</dbReference>
<keyword evidence="5" id="KW-0969">Cilium</keyword>
<keyword evidence="10" id="KW-1185">Reference proteome</keyword>
<dbReference type="PANTHER" id="PTHR31954:SF1">
    <property type="entry name" value="CILIA- AND FLAGELLA-ASSOCIATED PROTEIN 157"/>
    <property type="match status" value="1"/>
</dbReference>
<feature type="coiled-coil region" evidence="7">
    <location>
        <begin position="32"/>
        <end position="169"/>
    </location>
</feature>
<evidence type="ECO:0000313" key="10">
    <source>
        <dbReference type="Proteomes" id="UP001153636"/>
    </source>
</evidence>
<dbReference type="OrthoDB" id="166611at2759"/>
<gene>
    <name evidence="9" type="ORF">PSYICH_LOCUS2492</name>
</gene>
<proteinExistence type="inferred from homology"/>
<feature type="compositionally biased region" description="Acidic residues" evidence="8">
    <location>
        <begin position="502"/>
        <end position="516"/>
    </location>
</feature>